<feature type="transmembrane region" description="Helical" evidence="1">
    <location>
        <begin position="33"/>
        <end position="49"/>
    </location>
</feature>
<dbReference type="EMBL" id="CP137640">
    <property type="protein sequence ID" value="WVX79145.1"/>
    <property type="molecule type" value="Genomic_DNA"/>
</dbReference>
<sequence length="483" mass="56423">MELKIRKQDWVFFFMCLLLGVVAEEAFFRGQIGISYFIFIVVFYSAFFWKFRLFSFSHQRLGYFVLIVIWVLAASYFLYDIPLFHTLNILAIPGLVIFHLALITSPKNMSWSQLSFIYHMIFRLVDSIRYNALFAKHFTTMFKGSGDGKKYVVWKKILIGLLISVPFLFIILNLLIEADTQFERLVNSLPDLLSFRTDYVLRVIIIFIYTFGFFGYMQVLLQKNSHNKEVRLMPMAIDGIIALTVLVLLDLVYILFVAVQFKYFFSGTLEAGYTYAEYARRGFFELLFVTLINLSVTTTVISLTKSVQGIIKNAIRAALSILVLSSGVLLISAFMRMAMYEDAYGFTFTRVLVQSFMMFLLIIFAYTLVKIWLEKLSLFHFYFISALIYYVGINVINIDRMVVDRNIARYEETGKIDIHYLNYMSPTGTLGLIDLYEKNPNVTGLEEVLQQRKEEKKYSPNRPWQSYNLTREKVYEKLEKLDL</sequence>
<feature type="transmembrane region" description="Helical" evidence="1">
    <location>
        <begin position="199"/>
        <end position="219"/>
    </location>
</feature>
<feature type="transmembrane region" description="Helical" evidence="1">
    <location>
        <begin position="283"/>
        <end position="303"/>
    </location>
</feature>
<evidence type="ECO:0000256" key="1">
    <source>
        <dbReference type="SAM" id="Phobius"/>
    </source>
</evidence>
<keyword evidence="3" id="KW-1185">Reference proteome</keyword>
<accession>A0ABZ2CB57</accession>
<protein>
    <submittedName>
        <fullName evidence="2">DUF4173 domain-containing protein</fullName>
    </submittedName>
</protein>
<keyword evidence="1" id="KW-0812">Transmembrane</keyword>
<dbReference type="InterPro" id="IPR025291">
    <property type="entry name" value="DUF4153"/>
</dbReference>
<feature type="transmembrane region" description="Helical" evidence="1">
    <location>
        <begin position="240"/>
        <end position="263"/>
    </location>
</feature>
<dbReference type="Proteomes" id="UP001357223">
    <property type="component" value="Chromosome"/>
</dbReference>
<organism evidence="2 3">
    <name type="scientific">Niallia oryzisoli</name>
    <dbReference type="NCBI Taxonomy" id="1737571"/>
    <lineage>
        <taxon>Bacteria</taxon>
        <taxon>Bacillati</taxon>
        <taxon>Bacillota</taxon>
        <taxon>Bacilli</taxon>
        <taxon>Bacillales</taxon>
        <taxon>Bacillaceae</taxon>
        <taxon>Niallia</taxon>
    </lineage>
</organism>
<feature type="transmembrane region" description="Helical" evidence="1">
    <location>
        <begin position="61"/>
        <end position="79"/>
    </location>
</feature>
<reference evidence="2 3" key="1">
    <citation type="submission" date="2023-10" db="EMBL/GenBank/DDBJ databases">
        <title>Niallia locisalis sp.nov. isolated from a salt pond sample.</title>
        <authorList>
            <person name="Li X.-J."/>
            <person name="Dong L."/>
        </authorList>
    </citation>
    <scope>NUCLEOTIDE SEQUENCE [LARGE SCALE GENOMIC DNA]</scope>
    <source>
        <strain evidence="2 3">DSM 29761</strain>
    </source>
</reference>
<dbReference type="RefSeq" id="WP_338448078.1">
    <property type="nucleotide sequence ID" value="NZ_CP137640.1"/>
</dbReference>
<feature type="transmembrane region" description="Helical" evidence="1">
    <location>
        <begin position="315"/>
        <end position="339"/>
    </location>
</feature>
<dbReference type="Pfam" id="PF13687">
    <property type="entry name" value="DUF4153"/>
    <property type="match status" value="1"/>
</dbReference>
<keyword evidence="1" id="KW-0472">Membrane</keyword>
<feature type="transmembrane region" description="Helical" evidence="1">
    <location>
        <begin position="351"/>
        <end position="369"/>
    </location>
</feature>
<name>A0ABZ2CB57_9BACI</name>
<keyword evidence="1" id="KW-1133">Transmembrane helix</keyword>
<gene>
    <name evidence="2" type="ORF">R4Z09_17750</name>
</gene>
<feature type="transmembrane region" description="Helical" evidence="1">
    <location>
        <begin position="85"/>
        <end position="103"/>
    </location>
</feature>
<evidence type="ECO:0000313" key="2">
    <source>
        <dbReference type="EMBL" id="WVX79145.1"/>
    </source>
</evidence>
<proteinExistence type="predicted"/>
<evidence type="ECO:0000313" key="3">
    <source>
        <dbReference type="Proteomes" id="UP001357223"/>
    </source>
</evidence>
<feature type="transmembrane region" description="Helical" evidence="1">
    <location>
        <begin position="157"/>
        <end position="176"/>
    </location>
</feature>
<feature type="transmembrane region" description="Helical" evidence="1">
    <location>
        <begin position="376"/>
        <end position="396"/>
    </location>
</feature>